<reference evidence="3 4" key="1">
    <citation type="journal article" date="2016" name="Nat. Commun.">
        <title>Thousands of microbial genomes shed light on interconnected biogeochemical processes in an aquifer system.</title>
        <authorList>
            <person name="Anantharaman K."/>
            <person name="Brown C.T."/>
            <person name="Hug L.A."/>
            <person name="Sharon I."/>
            <person name="Castelle C.J."/>
            <person name="Probst A.J."/>
            <person name="Thomas B.C."/>
            <person name="Singh A."/>
            <person name="Wilkins M.J."/>
            <person name="Karaoz U."/>
            <person name="Brodie E.L."/>
            <person name="Williams K.H."/>
            <person name="Hubbard S.S."/>
            <person name="Banfield J.F."/>
        </authorList>
    </citation>
    <scope>NUCLEOTIDE SEQUENCE [LARGE SCALE GENOMIC DNA]</scope>
</reference>
<evidence type="ECO:0000313" key="3">
    <source>
        <dbReference type="EMBL" id="OGM55052.1"/>
    </source>
</evidence>
<comment type="caution">
    <text evidence="3">The sequence shown here is derived from an EMBL/GenBank/DDBJ whole genome shotgun (WGS) entry which is preliminary data.</text>
</comment>
<feature type="compositionally biased region" description="Low complexity" evidence="1">
    <location>
        <begin position="56"/>
        <end position="74"/>
    </location>
</feature>
<sequence length="207" mass="22398">MTKNSKGFVQLLLPAILVLLFVIGIGYYAYKNGQLNFTLNNPGLTNKDMLSGTTAPITKSSPFPTSSPTTSSRPNTRICDCSWGIAADTSVEFLVISPSGKQTGYLQTTNSYLQELPDSYYGIESGIADDTGQSQPLPDVLMFGQNNPEEGLYRIQVVGKPGGKYKLDIGVVFGPERSFSVSGEGNLTTNQVDEYTFSIPEGILKKM</sequence>
<keyword evidence="2" id="KW-0472">Membrane</keyword>
<dbReference type="Proteomes" id="UP000178603">
    <property type="component" value="Unassembled WGS sequence"/>
</dbReference>
<organism evidence="3 4">
    <name type="scientific">Candidatus Woesebacteria bacterium RIFCSPHIGHO2_12_FULL_41_24</name>
    <dbReference type="NCBI Taxonomy" id="1802510"/>
    <lineage>
        <taxon>Bacteria</taxon>
        <taxon>Candidatus Woeseibacteriota</taxon>
    </lineage>
</organism>
<gene>
    <name evidence="3" type="ORF">A3E44_03985</name>
</gene>
<keyword evidence="2" id="KW-1133">Transmembrane helix</keyword>
<evidence type="ECO:0000256" key="2">
    <source>
        <dbReference type="SAM" id="Phobius"/>
    </source>
</evidence>
<protein>
    <submittedName>
        <fullName evidence="3">Uncharacterized protein</fullName>
    </submittedName>
</protein>
<feature type="region of interest" description="Disordered" evidence="1">
    <location>
        <begin position="55"/>
        <end position="74"/>
    </location>
</feature>
<feature type="transmembrane region" description="Helical" evidence="2">
    <location>
        <begin position="12"/>
        <end position="30"/>
    </location>
</feature>
<proteinExistence type="predicted"/>
<evidence type="ECO:0000313" key="4">
    <source>
        <dbReference type="Proteomes" id="UP000178603"/>
    </source>
</evidence>
<keyword evidence="2" id="KW-0812">Transmembrane</keyword>
<evidence type="ECO:0000256" key="1">
    <source>
        <dbReference type="SAM" id="MobiDB-lite"/>
    </source>
</evidence>
<dbReference type="AlphaFoldDB" id="A0A1F8ATI3"/>
<name>A0A1F8ATI3_9BACT</name>
<accession>A0A1F8ATI3</accession>
<dbReference type="EMBL" id="MGGW01000005">
    <property type="protein sequence ID" value="OGM55052.1"/>
    <property type="molecule type" value="Genomic_DNA"/>
</dbReference>